<protein>
    <submittedName>
        <fullName evidence="1">Uncharacterized protein</fullName>
    </submittedName>
</protein>
<evidence type="ECO:0000313" key="1">
    <source>
        <dbReference type="EMBL" id="KGT73696.1"/>
    </source>
</evidence>
<gene>
    <name evidence="1" type="ORF">MA20_42885</name>
</gene>
<dbReference type="RefSeq" id="WP_038943367.1">
    <property type="nucleotide sequence ID" value="NZ_JRPN01000042.1"/>
</dbReference>
<dbReference type="Proteomes" id="UP000030377">
    <property type="component" value="Unassembled WGS sequence"/>
</dbReference>
<organism evidence="1 2">
    <name type="scientific">Bradyrhizobium japonicum</name>
    <dbReference type="NCBI Taxonomy" id="375"/>
    <lineage>
        <taxon>Bacteria</taxon>
        <taxon>Pseudomonadati</taxon>
        <taxon>Pseudomonadota</taxon>
        <taxon>Alphaproteobacteria</taxon>
        <taxon>Hyphomicrobiales</taxon>
        <taxon>Nitrobacteraceae</taxon>
        <taxon>Bradyrhizobium</taxon>
    </lineage>
</organism>
<reference evidence="1 2" key="1">
    <citation type="submission" date="2014-09" db="EMBL/GenBank/DDBJ databases">
        <title>Draft genome of Bradyrhizobium japonicum Is-34.</title>
        <authorList>
            <person name="Tsurumaru H."/>
            <person name="Yamakawa T."/>
            <person name="Hashimoto S."/>
            <person name="Okizaki K."/>
            <person name="Kanesaki Y."/>
            <person name="Yoshikawa H."/>
            <person name="Yajima S."/>
        </authorList>
    </citation>
    <scope>NUCLEOTIDE SEQUENCE [LARGE SCALE GENOMIC DNA]</scope>
    <source>
        <strain evidence="1 2">Is-34</strain>
    </source>
</reference>
<name>A0A0A3XKL6_BRAJP</name>
<accession>A0A0A3XKL6</accession>
<proteinExistence type="predicted"/>
<dbReference type="EMBL" id="JRPN01000042">
    <property type="protein sequence ID" value="KGT73696.1"/>
    <property type="molecule type" value="Genomic_DNA"/>
</dbReference>
<sequence>MTTSQSPLRVLKAQANNMARIMKAIERGEKVTEDVGGKLAASLAVGVAKVAIAMDDKVIILDIAWSTVKTSSEVALAEYVLGLMRGSRETKH</sequence>
<dbReference type="AlphaFoldDB" id="A0A0A3XKL6"/>
<comment type="caution">
    <text evidence="1">The sequence shown here is derived from an EMBL/GenBank/DDBJ whole genome shotgun (WGS) entry which is preliminary data.</text>
</comment>
<evidence type="ECO:0000313" key="2">
    <source>
        <dbReference type="Proteomes" id="UP000030377"/>
    </source>
</evidence>